<feature type="transmembrane region" description="Helical" evidence="5">
    <location>
        <begin position="6"/>
        <end position="24"/>
    </location>
</feature>
<evidence type="ECO:0000256" key="5">
    <source>
        <dbReference type="SAM" id="Phobius"/>
    </source>
</evidence>
<dbReference type="EMBL" id="AZXY01000007">
    <property type="protein sequence ID" value="KSZ57813.1"/>
    <property type="molecule type" value="Genomic_DNA"/>
</dbReference>
<dbReference type="Gene3D" id="1.20.1530.20">
    <property type="match status" value="1"/>
</dbReference>
<dbReference type="GO" id="GO:0042391">
    <property type="term" value="P:regulation of membrane potential"/>
    <property type="evidence" value="ECO:0007669"/>
    <property type="project" value="InterPro"/>
</dbReference>
<feature type="transmembrane region" description="Helical" evidence="5">
    <location>
        <begin position="95"/>
        <end position="116"/>
    </location>
</feature>
<evidence type="ECO:0000256" key="1">
    <source>
        <dbReference type="ARBA" id="ARBA00004141"/>
    </source>
</evidence>
<dbReference type="RefSeq" id="WP_060652513.1">
    <property type="nucleotide sequence ID" value="NZ_AZXY01000007.1"/>
</dbReference>
<proteinExistence type="predicted"/>
<evidence type="ECO:0000256" key="3">
    <source>
        <dbReference type="ARBA" id="ARBA00022989"/>
    </source>
</evidence>
<dbReference type="PANTHER" id="PTHR31382:SF1">
    <property type="entry name" value="SODIUM ION_PROTON EXCHANGER (EUROFUNG)"/>
    <property type="match status" value="1"/>
</dbReference>
<name>A0A0V9UII4_9NOCA</name>
<evidence type="ECO:0000313" key="7">
    <source>
        <dbReference type="EMBL" id="KSZ57813.1"/>
    </source>
</evidence>
<evidence type="ECO:0000256" key="2">
    <source>
        <dbReference type="ARBA" id="ARBA00022692"/>
    </source>
</evidence>
<dbReference type="AlphaFoldDB" id="A0A0V9UII4"/>
<dbReference type="Pfam" id="PF00999">
    <property type="entry name" value="Na_H_Exchanger"/>
    <property type="match status" value="1"/>
</dbReference>
<sequence length="415" mass="42674">MHIDVVLAVVGALGVVVAAISSTMRRLPLSEPLLGLLAGVLLGPQLLDALPIAPVTVEHGLFHELARILLAVSVMAVALRYPIAAVRRHRRALAVLLLIVMPAMAAISAGLGWAMAGLPLAAALLFGTAICPTDPVLASSVVTGDLAERDLPARDRQLLSLESAANDGLALPLVVAAIAVAGPLSAGAAVTESLWQVLGALVAGALLGAVGGAALRLGDKHGATAHGPALLFTVVLALGILGVAGLLQVDGVLAVFVGGLAFNAVGTGAERTSEVEIDEAVNRFAVLPLFFLLGAALPWQQWAELGWKAPALVVAVLLLRRIPVVLLLRRPLHLPLRDAVYLGWFGPVGVSALFYLTMEAERLGVDDAVLGAGTLVLTASTVAFGLTGAAGRKLYIRAGAGQGDRVQPTPDRDRR</sequence>
<accession>A0A0V9UII4</accession>
<feature type="transmembrane region" description="Helical" evidence="5">
    <location>
        <begin position="168"/>
        <end position="188"/>
    </location>
</feature>
<keyword evidence="2 5" id="KW-0812">Transmembrane</keyword>
<reference evidence="8" key="1">
    <citation type="submission" date="2015-01" db="EMBL/GenBank/DDBJ databases">
        <title>Draft genome sequence of Rhodococcus pyridinivorans strain KG-16, a hydrocarbon-degrading bacterium.</title>
        <authorList>
            <person name="Aggarwal R.K."/>
            <person name="Dawar C."/>
        </authorList>
    </citation>
    <scope>NUCLEOTIDE SEQUENCE [LARGE SCALE GENOMIC DNA]</scope>
    <source>
        <strain evidence="8">KG-16</strain>
    </source>
</reference>
<dbReference type="InterPro" id="IPR038770">
    <property type="entry name" value="Na+/solute_symporter_sf"/>
</dbReference>
<dbReference type="Proteomes" id="UP000053060">
    <property type="component" value="Unassembled WGS sequence"/>
</dbReference>
<dbReference type="InterPro" id="IPR006153">
    <property type="entry name" value="Cation/H_exchanger_TM"/>
</dbReference>
<evidence type="ECO:0000313" key="8">
    <source>
        <dbReference type="Proteomes" id="UP000053060"/>
    </source>
</evidence>
<feature type="transmembrane region" description="Helical" evidence="5">
    <location>
        <begin position="281"/>
        <end position="299"/>
    </location>
</feature>
<dbReference type="PANTHER" id="PTHR31382">
    <property type="entry name" value="NA(+)/H(+) ANTIPORTER"/>
    <property type="match status" value="1"/>
</dbReference>
<reference evidence="7 8" key="2">
    <citation type="journal article" date="2016" name="Genome Announc.">
        <title>Draft Genome Sequence of a Versatile Hydrocarbon-Degrading Bacterium, Rhodococcus pyridinivorans Strain KG-16, Collected from Oil Fields in India.</title>
        <authorList>
            <person name="Aggarwal R.K."/>
            <person name="Dawar C."/>
            <person name="Phanindranath R."/>
            <person name="Mutnuri L."/>
            <person name="Dayal A.M."/>
        </authorList>
    </citation>
    <scope>NUCLEOTIDE SEQUENCE [LARGE SCALE GENOMIC DNA]</scope>
    <source>
        <strain evidence="7 8">KG-16</strain>
    </source>
</reference>
<gene>
    <name evidence="7" type="ORF">Z045_14630</name>
</gene>
<organism evidence="7 8">
    <name type="scientific">Rhodococcus pyridinivorans KG-16</name>
    <dbReference type="NCBI Taxonomy" id="1441730"/>
    <lineage>
        <taxon>Bacteria</taxon>
        <taxon>Bacillati</taxon>
        <taxon>Actinomycetota</taxon>
        <taxon>Actinomycetes</taxon>
        <taxon>Mycobacteriales</taxon>
        <taxon>Nocardiaceae</taxon>
        <taxon>Rhodococcus</taxon>
    </lineage>
</organism>
<feature type="transmembrane region" description="Helical" evidence="5">
    <location>
        <begin position="194"/>
        <end position="217"/>
    </location>
</feature>
<feature type="domain" description="Cation/H+ exchanger transmembrane" evidence="6">
    <location>
        <begin position="16"/>
        <end position="385"/>
    </location>
</feature>
<dbReference type="GO" id="GO:0120029">
    <property type="term" value="P:proton export across plasma membrane"/>
    <property type="evidence" value="ECO:0007669"/>
    <property type="project" value="InterPro"/>
</dbReference>
<feature type="transmembrane region" description="Helical" evidence="5">
    <location>
        <begin position="65"/>
        <end position="83"/>
    </location>
</feature>
<keyword evidence="3 5" id="KW-1133">Transmembrane helix</keyword>
<protein>
    <submittedName>
        <fullName evidence="7">Sodium:proton exchanger</fullName>
    </submittedName>
</protein>
<dbReference type="GO" id="GO:0015385">
    <property type="term" value="F:sodium:proton antiporter activity"/>
    <property type="evidence" value="ECO:0007669"/>
    <property type="project" value="InterPro"/>
</dbReference>
<dbReference type="PATRIC" id="fig|1441730.3.peg.3040"/>
<feature type="transmembrane region" description="Helical" evidence="5">
    <location>
        <begin position="33"/>
        <end position="53"/>
    </location>
</feature>
<dbReference type="InterPro" id="IPR004712">
    <property type="entry name" value="Na+/H+_antiporter_fungi"/>
</dbReference>
<dbReference type="GO" id="GO:0005886">
    <property type="term" value="C:plasma membrane"/>
    <property type="evidence" value="ECO:0007669"/>
    <property type="project" value="InterPro"/>
</dbReference>
<evidence type="ECO:0000256" key="4">
    <source>
        <dbReference type="ARBA" id="ARBA00023136"/>
    </source>
</evidence>
<evidence type="ECO:0000259" key="6">
    <source>
        <dbReference type="Pfam" id="PF00999"/>
    </source>
</evidence>
<keyword evidence="4 5" id="KW-0472">Membrane</keyword>
<feature type="transmembrane region" description="Helical" evidence="5">
    <location>
        <begin position="305"/>
        <end position="327"/>
    </location>
</feature>
<feature type="transmembrane region" description="Helical" evidence="5">
    <location>
        <begin position="339"/>
        <end position="356"/>
    </location>
</feature>
<feature type="transmembrane region" description="Helical" evidence="5">
    <location>
        <begin position="229"/>
        <end position="247"/>
    </location>
</feature>
<dbReference type="GO" id="GO:0036376">
    <property type="term" value="P:sodium ion export across plasma membrane"/>
    <property type="evidence" value="ECO:0007669"/>
    <property type="project" value="InterPro"/>
</dbReference>
<comment type="caution">
    <text evidence="7">The sequence shown here is derived from an EMBL/GenBank/DDBJ whole genome shotgun (WGS) entry which is preliminary data.</text>
</comment>
<feature type="transmembrane region" description="Helical" evidence="5">
    <location>
        <begin position="368"/>
        <end position="387"/>
    </location>
</feature>
<comment type="subcellular location">
    <subcellularLocation>
        <location evidence="1">Membrane</location>
        <topology evidence="1">Multi-pass membrane protein</topology>
    </subcellularLocation>
</comment>